<proteinExistence type="predicted"/>
<feature type="compositionally biased region" description="Basic and acidic residues" evidence="1">
    <location>
        <begin position="61"/>
        <end position="72"/>
    </location>
</feature>
<protein>
    <submittedName>
        <fullName evidence="2">Uncharacterized protein</fullName>
    </submittedName>
</protein>
<gene>
    <name evidence="2" type="ORF">CONLIGDRAFT_497136</name>
</gene>
<dbReference type="InParanoid" id="A0A1J7IWZ6"/>
<dbReference type="Proteomes" id="UP000182658">
    <property type="component" value="Unassembled WGS sequence"/>
</dbReference>
<dbReference type="AlphaFoldDB" id="A0A1J7IWZ6"/>
<dbReference type="EMBL" id="KV875177">
    <property type="protein sequence ID" value="OIW22104.1"/>
    <property type="molecule type" value="Genomic_DNA"/>
</dbReference>
<feature type="compositionally biased region" description="Polar residues" evidence="1">
    <location>
        <begin position="133"/>
        <end position="144"/>
    </location>
</feature>
<feature type="compositionally biased region" description="Acidic residues" evidence="1">
    <location>
        <begin position="94"/>
        <end position="104"/>
    </location>
</feature>
<feature type="region of interest" description="Disordered" evidence="1">
    <location>
        <begin position="53"/>
        <end position="157"/>
    </location>
</feature>
<evidence type="ECO:0000313" key="2">
    <source>
        <dbReference type="EMBL" id="OIW22104.1"/>
    </source>
</evidence>
<name>A0A1J7IWZ6_9PEZI</name>
<sequence>MVDALRRVVGVGMLLLNDYAYFPCPHGCAGREIRRWSLDERIELVVLWVSNGNPPRGTGKTAERRVPSDSDKSQSSTSSTAHDAILSPSKADTESLDGVDEDEGSGDRGWLWTWTRGEQFQSHDEIPSHRTGVWQTPETASISGRPSCLNLHSGRRP</sequence>
<accession>A0A1J7IWZ6</accession>
<reference evidence="2 3" key="1">
    <citation type="submission" date="2016-10" db="EMBL/GenBank/DDBJ databases">
        <title>Draft genome sequence of Coniochaeta ligniaria NRRL30616, a lignocellulolytic fungus for bioabatement of inhibitors in plant biomass hydrolysates.</title>
        <authorList>
            <consortium name="DOE Joint Genome Institute"/>
            <person name="Jimenez D.J."/>
            <person name="Hector R.E."/>
            <person name="Riley R."/>
            <person name="Sun H."/>
            <person name="Grigoriev I.V."/>
            <person name="Van Elsas J.D."/>
            <person name="Nichols N.N."/>
        </authorList>
    </citation>
    <scope>NUCLEOTIDE SEQUENCE [LARGE SCALE GENOMIC DNA]</scope>
    <source>
        <strain evidence="2 3">NRRL 30616</strain>
    </source>
</reference>
<keyword evidence="3" id="KW-1185">Reference proteome</keyword>
<evidence type="ECO:0000256" key="1">
    <source>
        <dbReference type="SAM" id="MobiDB-lite"/>
    </source>
</evidence>
<organism evidence="2 3">
    <name type="scientific">Coniochaeta ligniaria NRRL 30616</name>
    <dbReference type="NCBI Taxonomy" id="1408157"/>
    <lineage>
        <taxon>Eukaryota</taxon>
        <taxon>Fungi</taxon>
        <taxon>Dikarya</taxon>
        <taxon>Ascomycota</taxon>
        <taxon>Pezizomycotina</taxon>
        <taxon>Sordariomycetes</taxon>
        <taxon>Sordariomycetidae</taxon>
        <taxon>Coniochaetales</taxon>
        <taxon>Coniochaetaceae</taxon>
        <taxon>Coniochaeta</taxon>
    </lineage>
</organism>
<evidence type="ECO:0000313" key="3">
    <source>
        <dbReference type="Proteomes" id="UP000182658"/>
    </source>
</evidence>